<dbReference type="RefSeq" id="WP_073436020.1">
    <property type="nucleotide sequence ID" value="NZ_BJXU01000079.1"/>
</dbReference>
<keyword evidence="4" id="KW-1133">Transmembrane helix</keyword>
<proteinExistence type="predicted"/>
<evidence type="ECO:0000256" key="2">
    <source>
        <dbReference type="ARBA" id="ARBA00022679"/>
    </source>
</evidence>
<keyword evidence="6" id="KW-0325">Glycoprotein</keyword>
<evidence type="ECO:0000256" key="4">
    <source>
        <dbReference type="ARBA" id="ARBA00022989"/>
    </source>
</evidence>
<dbReference type="AlphaFoldDB" id="A0A1M7IV41"/>
<keyword evidence="3" id="KW-0812">Transmembrane</keyword>
<dbReference type="STRING" id="44933.SAMN05660971_02994"/>
<dbReference type="InterPro" id="IPR027417">
    <property type="entry name" value="P-loop_NTPase"/>
</dbReference>
<dbReference type="Gene3D" id="3.40.50.300">
    <property type="entry name" value="P-loop containing nucleotide triphosphate hydrolases"/>
    <property type="match status" value="1"/>
</dbReference>
<sequence>MCPLFFVHIPKTAGTSFRLGAENFFKGKQIVYDYGKNSGTTSSIVQEYLYNNEPDFWGFGNSCTNENVPMVCGHVNIGRFVSLFGITNTITFLRDPLQRMASEYAHFVRHYGYKGSFRDFYSRPVMHNRQSKILHGVSYESVGVIGLTERYSDSLELINARYGIEIPHREDNQGKTRLEAVHDLEEDEIAELKHLNQRDIALYEHSKRLFDSRLALFRDGLPYAHAHVVEATTQRVAGWAWWAGDNEAPVEVEVWINGELQARVMAAELRPGLCRLRVPRGGYIGFHLPVKLSAGDQIQCRVAQTRQAFPVRPLYAEEPKGK</sequence>
<dbReference type="GO" id="GO:0016020">
    <property type="term" value="C:membrane"/>
    <property type="evidence" value="ECO:0007669"/>
    <property type="project" value="UniProtKB-SubCell"/>
</dbReference>
<keyword evidence="5" id="KW-0472">Membrane</keyword>
<evidence type="ECO:0000313" key="8">
    <source>
        <dbReference type="Proteomes" id="UP000184123"/>
    </source>
</evidence>
<name>A0A1M7IV41_9GAMM</name>
<evidence type="ECO:0000256" key="3">
    <source>
        <dbReference type="ARBA" id="ARBA00022692"/>
    </source>
</evidence>
<dbReference type="OrthoDB" id="7981249at2"/>
<dbReference type="PANTHER" id="PTHR12812">
    <property type="entry name" value="HEPARAN SULFATE 6-O-SULFOTRANSFERASE 3"/>
    <property type="match status" value="1"/>
</dbReference>
<evidence type="ECO:0000256" key="1">
    <source>
        <dbReference type="ARBA" id="ARBA00004167"/>
    </source>
</evidence>
<comment type="subcellular location">
    <subcellularLocation>
        <location evidence="1">Membrane</location>
        <topology evidence="1">Single-pass membrane protein</topology>
    </subcellularLocation>
</comment>
<dbReference type="PANTHER" id="PTHR12812:SF0">
    <property type="entry name" value="HEPARAN-SULFATE 6-O-SULFOTRANSFERASE"/>
    <property type="match status" value="1"/>
</dbReference>
<dbReference type="EMBL" id="FRCA01000008">
    <property type="protein sequence ID" value="SHM44612.1"/>
    <property type="molecule type" value="Genomic_DNA"/>
</dbReference>
<dbReference type="GO" id="GO:0017095">
    <property type="term" value="F:heparan sulfate 6-sulfotransferase activity"/>
    <property type="evidence" value="ECO:0007669"/>
    <property type="project" value="TreeGrafter"/>
</dbReference>
<dbReference type="Proteomes" id="UP000184123">
    <property type="component" value="Unassembled WGS sequence"/>
</dbReference>
<evidence type="ECO:0008006" key="9">
    <source>
        <dbReference type="Google" id="ProtNLM"/>
    </source>
</evidence>
<accession>A0A1M7IV41</accession>
<reference evidence="7 8" key="1">
    <citation type="submission" date="2016-11" db="EMBL/GenBank/DDBJ databases">
        <authorList>
            <person name="Jaros S."/>
            <person name="Januszkiewicz K."/>
            <person name="Wedrychowicz H."/>
        </authorList>
    </citation>
    <scope>NUCLEOTIDE SEQUENCE [LARGE SCALE GENOMIC DNA]</scope>
    <source>
        <strain evidence="7 8">DSM 4740</strain>
    </source>
</reference>
<protein>
    <recommendedName>
        <fullName evidence="9">Sulfotransferase family protein</fullName>
    </recommendedName>
</protein>
<evidence type="ECO:0000256" key="6">
    <source>
        <dbReference type="ARBA" id="ARBA00023180"/>
    </source>
</evidence>
<evidence type="ECO:0000256" key="5">
    <source>
        <dbReference type="ARBA" id="ARBA00023136"/>
    </source>
</evidence>
<keyword evidence="2" id="KW-0808">Transferase</keyword>
<organism evidence="7 8">
    <name type="scientific">Halomonas cupida</name>
    <dbReference type="NCBI Taxonomy" id="44933"/>
    <lineage>
        <taxon>Bacteria</taxon>
        <taxon>Pseudomonadati</taxon>
        <taxon>Pseudomonadota</taxon>
        <taxon>Gammaproteobacteria</taxon>
        <taxon>Oceanospirillales</taxon>
        <taxon>Halomonadaceae</taxon>
        <taxon>Halomonas</taxon>
    </lineage>
</organism>
<gene>
    <name evidence="7" type="ORF">SAMN05660971_02994</name>
</gene>
<dbReference type="InterPro" id="IPR010635">
    <property type="entry name" value="Heparan_SO4-6-sulfoTrfase"/>
</dbReference>
<evidence type="ECO:0000313" key="7">
    <source>
        <dbReference type="EMBL" id="SHM44612.1"/>
    </source>
</evidence>